<sequence>MADHEENSDPDRESIIHEISDNITAGDHSSSSASSSLNSQEKIARSPPNIKAKTDPFLYHEKPENKAFGGGQPTDLFLWKDKVVSATALGVATAIWVFFELLDYYLITLVCHISILALSLLFLWSNATVIINKRPSHIPEVRLPQEPFVEFASTLCSEINNALAVFREIASVRDLRKFLERKEYLEPSPVSRLCSVP</sequence>
<dbReference type="GO" id="GO:0005789">
    <property type="term" value="C:endoplasmic reticulum membrane"/>
    <property type="evidence" value="ECO:0007669"/>
    <property type="project" value="UniProtKB-SubCell"/>
</dbReference>
<evidence type="ECO:0000256" key="2">
    <source>
        <dbReference type="ARBA" id="ARBA00022692"/>
    </source>
</evidence>
<evidence type="ECO:0000256" key="5">
    <source>
        <dbReference type="ARBA" id="ARBA00023136"/>
    </source>
</evidence>
<feature type="compositionally biased region" description="Low complexity" evidence="7">
    <location>
        <begin position="29"/>
        <end position="39"/>
    </location>
</feature>
<dbReference type="PANTHER" id="PTHR10994:SF193">
    <property type="entry name" value="RETICULON-LIKE PROTEIN"/>
    <property type="match status" value="1"/>
</dbReference>
<dbReference type="EMBL" id="KV011149">
    <property type="protein sequence ID" value="KZV26781.1"/>
    <property type="molecule type" value="Genomic_DNA"/>
</dbReference>
<evidence type="ECO:0000256" key="6">
    <source>
        <dbReference type="RuleBase" id="RU363132"/>
    </source>
</evidence>
<dbReference type="Pfam" id="PF02453">
    <property type="entry name" value="Reticulon"/>
    <property type="match status" value="1"/>
</dbReference>
<keyword evidence="4 6" id="KW-1133">Transmembrane helix</keyword>
<dbReference type="OrthoDB" id="567788at2759"/>
<evidence type="ECO:0000256" key="3">
    <source>
        <dbReference type="ARBA" id="ARBA00022824"/>
    </source>
</evidence>
<dbReference type="InterPro" id="IPR003388">
    <property type="entry name" value="Reticulon"/>
</dbReference>
<comment type="subcellular location">
    <subcellularLocation>
        <location evidence="1 6">Endoplasmic reticulum membrane</location>
        <topology evidence="1 6">Multi-pass membrane protein</topology>
    </subcellularLocation>
</comment>
<protein>
    <recommendedName>
        <fullName evidence="6">Reticulon-like protein</fullName>
    </recommendedName>
</protein>
<accession>A0A2Z7AY15</accession>
<gene>
    <name evidence="9" type="ORF">F511_28698</name>
</gene>
<evidence type="ECO:0000259" key="8">
    <source>
        <dbReference type="PROSITE" id="PS50845"/>
    </source>
</evidence>
<feature type="domain" description="Reticulon" evidence="8">
    <location>
        <begin position="73"/>
        <end position="179"/>
    </location>
</feature>
<proteinExistence type="predicted"/>
<evidence type="ECO:0000313" key="9">
    <source>
        <dbReference type="EMBL" id="KZV26781.1"/>
    </source>
</evidence>
<keyword evidence="3 6" id="KW-0256">Endoplasmic reticulum</keyword>
<evidence type="ECO:0000256" key="4">
    <source>
        <dbReference type="ARBA" id="ARBA00022989"/>
    </source>
</evidence>
<dbReference type="PANTHER" id="PTHR10994">
    <property type="entry name" value="RETICULON"/>
    <property type="match status" value="1"/>
</dbReference>
<name>A0A2Z7AY15_9LAMI</name>
<evidence type="ECO:0000256" key="7">
    <source>
        <dbReference type="SAM" id="MobiDB-lite"/>
    </source>
</evidence>
<feature type="compositionally biased region" description="Basic and acidic residues" evidence="7">
    <location>
        <begin position="1"/>
        <end position="20"/>
    </location>
</feature>
<dbReference type="GO" id="GO:0009617">
    <property type="term" value="P:response to bacterium"/>
    <property type="evidence" value="ECO:0007669"/>
    <property type="project" value="InterPro"/>
</dbReference>
<keyword evidence="2 6" id="KW-0812">Transmembrane</keyword>
<evidence type="ECO:0000313" key="10">
    <source>
        <dbReference type="Proteomes" id="UP000250235"/>
    </source>
</evidence>
<organism evidence="9 10">
    <name type="scientific">Dorcoceras hygrometricum</name>
    <dbReference type="NCBI Taxonomy" id="472368"/>
    <lineage>
        <taxon>Eukaryota</taxon>
        <taxon>Viridiplantae</taxon>
        <taxon>Streptophyta</taxon>
        <taxon>Embryophyta</taxon>
        <taxon>Tracheophyta</taxon>
        <taxon>Spermatophyta</taxon>
        <taxon>Magnoliopsida</taxon>
        <taxon>eudicotyledons</taxon>
        <taxon>Gunneridae</taxon>
        <taxon>Pentapetalae</taxon>
        <taxon>asterids</taxon>
        <taxon>lamiids</taxon>
        <taxon>Lamiales</taxon>
        <taxon>Gesneriaceae</taxon>
        <taxon>Didymocarpoideae</taxon>
        <taxon>Trichosporeae</taxon>
        <taxon>Loxocarpinae</taxon>
        <taxon>Dorcoceras</taxon>
    </lineage>
</organism>
<keyword evidence="5 6" id="KW-0472">Membrane</keyword>
<feature type="transmembrane region" description="Helical" evidence="6">
    <location>
        <begin position="83"/>
        <end position="99"/>
    </location>
</feature>
<dbReference type="InterPro" id="IPR045064">
    <property type="entry name" value="Reticulon-like"/>
</dbReference>
<keyword evidence="10" id="KW-1185">Reference proteome</keyword>
<evidence type="ECO:0000256" key="1">
    <source>
        <dbReference type="ARBA" id="ARBA00004477"/>
    </source>
</evidence>
<dbReference type="Proteomes" id="UP000250235">
    <property type="component" value="Unassembled WGS sequence"/>
</dbReference>
<feature type="transmembrane region" description="Helical" evidence="6">
    <location>
        <begin position="105"/>
        <end position="124"/>
    </location>
</feature>
<dbReference type="PROSITE" id="PS50845">
    <property type="entry name" value="RETICULON"/>
    <property type="match status" value="1"/>
</dbReference>
<feature type="region of interest" description="Disordered" evidence="7">
    <location>
        <begin position="1"/>
        <end position="55"/>
    </location>
</feature>
<reference evidence="9 10" key="1">
    <citation type="journal article" date="2015" name="Proc. Natl. Acad. Sci. U.S.A.">
        <title>The resurrection genome of Boea hygrometrica: A blueprint for survival of dehydration.</title>
        <authorList>
            <person name="Xiao L."/>
            <person name="Yang G."/>
            <person name="Zhang L."/>
            <person name="Yang X."/>
            <person name="Zhao S."/>
            <person name="Ji Z."/>
            <person name="Zhou Q."/>
            <person name="Hu M."/>
            <person name="Wang Y."/>
            <person name="Chen M."/>
            <person name="Xu Y."/>
            <person name="Jin H."/>
            <person name="Xiao X."/>
            <person name="Hu G."/>
            <person name="Bao F."/>
            <person name="Hu Y."/>
            <person name="Wan P."/>
            <person name="Li L."/>
            <person name="Deng X."/>
            <person name="Kuang T."/>
            <person name="Xiang C."/>
            <person name="Zhu J.K."/>
            <person name="Oliver M.J."/>
            <person name="He Y."/>
        </authorList>
    </citation>
    <scope>NUCLEOTIDE SEQUENCE [LARGE SCALE GENOMIC DNA]</scope>
    <source>
        <strain evidence="10">cv. XS01</strain>
    </source>
</reference>
<dbReference type="AlphaFoldDB" id="A0A2Z7AY15"/>